<dbReference type="SUPFAM" id="SSF55383">
    <property type="entry name" value="Copper amine oxidase, domain N"/>
    <property type="match status" value="1"/>
</dbReference>
<evidence type="ECO:0000313" key="7">
    <source>
        <dbReference type="Proteomes" id="UP000013520"/>
    </source>
</evidence>
<evidence type="ECO:0000259" key="4">
    <source>
        <dbReference type="Pfam" id="PF07833"/>
    </source>
</evidence>
<keyword evidence="2" id="KW-0732">Signal</keyword>
<dbReference type="PANTHER" id="PTHR42915:SF1">
    <property type="entry name" value="PEPTIDOGLYCAN BETA-N-ACETYLMURAMIDASE NAMZ"/>
    <property type="match status" value="1"/>
</dbReference>
<feature type="domain" description="Peptidoglycan beta-N-acetylmuramidase NamZ N-terminal" evidence="3">
    <location>
        <begin position="49"/>
        <end position="247"/>
    </location>
</feature>
<evidence type="ECO:0000256" key="2">
    <source>
        <dbReference type="SAM" id="SignalP"/>
    </source>
</evidence>
<dbReference type="Proteomes" id="UP000013520">
    <property type="component" value="Chromosome"/>
</dbReference>
<dbReference type="InterPro" id="IPR048502">
    <property type="entry name" value="NamZ_N"/>
</dbReference>
<dbReference type="RefSeq" id="WP_006520982.1">
    <property type="nucleotide sequence ID" value="NC_021184.1"/>
</dbReference>
<dbReference type="Gene3D" id="3.30.457.10">
    <property type="entry name" value="Copper amine oxidase-like, N-terminal domain"/>
    <property type="match status" value="1"/>
</dbReference>
<dbReference type="PANTHER" id="PTHR42915">
    <property type="entry name" value="HYPOTHETICAL 460 KDA PROTEIN IN FEUA-SIGW INTERGENIC REGION [PRECURSOR]"/>
    <property type="match status" value="1"/>
</dbReference>
<protein>
    <submittedName>
        <fullName evidence="6">Uncharacterized protein</fullName>
    </submittedName>
</protein>
<evidence type="ECO:0000259" key="5">
    <source>
        <dbReference type="Pfam" id="PF20732"/>
    </source>
</evidence>
<dbReference type="Pfam" id="PF07833">
    <property type="entry name" value="Cu_amine_oxidN1"/>
    <property type="match status" value="1"/>
</dbReference>
<organism evidence="6 7">
    <name type="scientific">Desulfoscipio gibsoniae DSM 7213</name>
    <dbReference type="NCBI Taxonomy" id="767817"/>
    <lineage>
        <taxon>Bacteria</taxon>
        <taxon>Bacillati</taxon>
        <taxon>Bacillota</taxon>
        <taxon>Clostridia</taxon>
        <taxon>Eubacteriales</taxon>
        <taxon>Desulfallaceae</taxon>
        <taxon>Desulfoscipio</taxon>
    </lineage>
</organism>
<dbReference type="InterPro" id="IPR012854">
    <property type="entry name" value="Cu_amine_oxidase-like_N"/>
</dbReference>
<keyword evidence="7" id="KW-1185">Reference proteome</keyword>
<sequence length="536" mass="57900">MRKIIIILVSVAALLLSCNAAFAQTSNFKLGNELLMTKYHHLIEGKRAGLVTNQSGVNSQGVSTIDVLAGDPSIQLTALFGPEHGIDGKAKAGAYVESYTHPVLGIPVYSLYGATREPTAEMLKNVDVLVFDVQDIGARSYTYMSTLNYCMVAAQKNNKTVVVLDRPNPVGGVIVEGPMMEDPYITFVGVDNLPMAHGMTAGELAKFYNRKIGANLEVVPMEGYARSMIYQDTGLSWVQTSPNIPDLDAVFGYMATGLGEGTGIGQADTFKWIGGNGVDARKFADLLNNAGLPGVVFVPETKGERGGVRLNITDYHAFNPAKTGIYALTYAHSLTNFTVPKSGATVVMFDKIMGTNKIGQYLEQGLTPQQIEAQYAGALNRFKELRKQYLIYGDGTGQNAGGDGGSNADQDTNQDAGQVQQQPISVIVEGRAIDFDAAPFVDANNRLMVPLRAIVEALAATVDYDEETREITIVKQGQTNIFMLNSNMVLVGGELKSMDTMPVVKNSRTMVPVRYVGEYFGAQVNWDPATRIVTVD</sequence>
<evidence type="ECO:0000313" key="6">
    <source>
        <dbReference type="EMBL" id="AGL00330.1"/>
    </source>
</evidence>
<dbReference type="InterPro" id="IPR036582">
    <property type="entry name" value="Mao_N_sf"/>
</dbReference>
<dbReference type="Gene3D" id="3.40.50.12170">
    <property type="entry name" value="Uncharacterised protein PF07075, DUF1343"/>
    <property type="match status" value="1"/>
</dbReference>
<dbReference type="GO" id="GO:0033922">
    <property type="term" value="F:peptidoglycan beta-N-acetylmuramidase activity"/>
    <property type="evidence" value="ECO:0007669"/>
    <property type="project" value="InterPro"/>
</dbReference>
<dbReference type="KEGG" id="dgi:Desgi_0778"/>
<dbReference type="Pfam" id="PF20732">
    <property type="entry name" value="NamZ_C"/>
    <property type="match status" value="1"/>
</dbReference>
<feature type="region of interest" description="Disordered" evidence="1">
    <location>
        <begin position="400"/>
        <end position="419"/>
    </location>
</feature>
<evidence type="ECO:0000259" key="3">
    <source>
        <dbReference type="Pfam" id="PF07075"/>
    </source>
</evidence>
<reference evidence="6 7" key="1">
    <citation type="submission" date="2012-01" db="EMBL/GenBank/DDBJ databases">
        <title>Complete sequence of Desulfotomaculum gibsoniae DSM 7213.</title>
        <authorList>
            <consortium name="US DOE Joint Genome Institute"/>
            <person name="Lucas S."/>
            <person name="Han J."/>
            <person name="Lapidus A."/>
            <person name="Cheng J.-F."/>
            <person name="Goodwin L."/>
            <person name="Pitluck S."/>
            <person name="Peters L."/>
            <person name="Ovchinnikova G."/>
            <person name="Teshima H."/>
            <person name="Detter J.C."/>
            <person name="Han C."/>
            <person name="Tapia R."/>
            <person name="Land M."/>
            <person name="Hauser L."/>
            <person name="Kyrpides N."/>
            <person name="Ivanova N."/>
            <person name="Pagani I."/>
            <person name="Parshina S."/>
            <person name="Plugge C."/>
            <person name="Muyzer G."/>
            <person name="Kuever J."/>
            <person name="Ivanova A."/>
            <person name="Nazina T."/>
            <person name="Klenk H.-P."/>
            <person name="Brambilla E."/>
            <person name="Spring S."/>
            <person name="Stams A.F."/>
            <person name="Woyke T."/>
        </authorList>
    </citation>
    <scope>NUCLEOTIDE SEQUENCE [LARGE SCALE GENOMIC DNA]</scope>
    <source>
        <strain evidence="6 7">DSM 7213</strain>
    </source>
</reference>
<dbReference type="eggNOG" id="COG3876">
    <property type="taxonomic scope" value="Bacteria"/>
</dbReference>
<dbReference type="InterPro" id="IPR008302">
    <property type="entry name" value="NamZ"/>
</dbReference>
<feature type="signal peptide" evidence="2">
    <location>
        <begin position="1"/>
        <end position="23"/>
    </location>
</feature>
<gene>
    <name evidence="6" type="ORF">Desgi_0778</name>
</gene>
<dbReference type="AlphaFoldDB" id="R4KIG7"/>
<dbReference type="HOGENOM" id="CLU_033227_0_0_9"/>
<proteinExistence type="predicted"/>
<feature type="domain" description="Copper amine oxidase-like N-terminal" evidence="4">
    <location>
        <begin position="428"/>
        <end position="534"/>
    </location>
</feature>
<dbReference type="OrthoDB" id="9801061at2"/>
<dbReference type="PROSITE" id="PS51257">
    <property type="entry name" value="PROKAR_LIPOPROTEIN"/>
    <property type="match status" value="1"/>
</dbReference>
<evidence type="ECO:0000256" key="1">
    <source>
        <dbReference type="SAM" id="MobiDB-lite"/>
    </source>
</evidence>
<dbReference type="EMBL" id="CP003273">
    <property type="protein sequence ID" value="AGL00330.1"/>
    <property type="molecule type" value="Genomic_DNA"/>
</dbReference>
<dbReference type="InterPro" id="IPR048503">
    <property type="entry name" value="NamZ_C"/>
</dbReference>
<dbReference type="Gene3D" id="3.90.1150.140">
    <property type="match status" value="1"/>
</dbReference>
<feature type="chain" id="PRO_5004374682" evidence="2">
    <location>
        <begin position="24"/>
        <end position="536"/>
    </location>
</feature>
<name>R4KIG7_9FIRM</name>
<dbReference type="Pfam" id="PF07075">
    <property type="entry name" value="NamZ_N"/>
    <property type="match status" value="1"/>
</dbReference>
<dbReference type="STRING" id="767817.Desgi_0778"/>
<accession>R4KIG7</accession>
<feature type="domain" description="Peptidoglycan beta-N-acetylmuramidase NamZ C-terminal" evidence="5">
    <location>
        <begin position="252"/>
        <end position="392"/>
    </location>
</feature>